<dbReference type="STRING" id="1798391.A2968_06215"/>
<dbReference type="InterPro" id="IPR018674">
    <property type="entry name" value="DUF2142_membrane"/>
</dbReference>
<reference evidence="2 3" key="1">
    <citation type="journal article" date="2016" name="Nat. Commun.">
        <title>Thousands of microbial genomes shed light on interconnected biogeochemical processes in an aquifer system.</title>
        <authorList>
            <person name="Anantharaman K."/>
            <person name="Brown C.T."/>
            <person name="Hug L.A."/>
            <person name="Sharon I."/>
            <person name="Castelle C.J."/>
            <person name="Probst A.J."/>
            <person name="Thomas B.C."/>
            <person name="Singh A."/>
            <person name="Wilkins M.J."/>
            <person name="Karaoz U."/>
            <person name="Brodie E.L."/>
            <person name="Williams K.H."/>
            <person name="Hubbard S.S."/>
            <person name="Banfield J.F."/>
        </authorList>
    </citation>
    <scope>NUCLEOTIDE SEQUENCE [LARGE SCALE GENOMIC DNA]</scope>
</reference>
<evidence type="ECO:0000313" key="3">
    <source>
        <dbReference type="Proteomes" id="UP000176228"/>
    </source>
</evidence>
<feature type="transmembrane region" description="Helical" evidence="1">
    <location>
        <begin position="210"/>
        <end position="239"/>
    </location>
</feature>
<organism evidence="2 3">
    <name type="scientific">Candidatus Gottesmanbacteria bacterium RIFCSPLOWO2_01_FULL_42_22</name>
    <dbReference type="NCBI Taxonomy" id="1798391"/>
    <lineage>
        <taxon>Bacteria</taxon>
        <taxon>Candidatus Gottesmaniibacteriota</taxon>
    </lineage>
</organism>
<feature type="transmembrane region" description="Helical" evidence="1">
    <location>
        <begin position="6"/>
        <end position="27"/>
    </location>
</feature>
<dbReference type="Pfam" id="PF09913">
    <property type="entry name" value="DUF2142"/>
    <property type="match status" value="1"/>
</dbReference>
<feature type="transmembrane region" description="Helical" evidence="1">
    <location>
        <begin position="268"/>
        <end position="290"/>
    </location>
</feature>
<gene>
    <name evidence="2" type="ORF">A2968_06215</name>
</gene>
<dbReference type="AlphaFoldDB" id="A0A1F6BHC6"/>
<feature type="transmembrane region" description="Helical" evidence="1">
    <location>
        <begin position="448"/>
        <end position="472"/>
    </location>
</feature>
<protein>
    <recommendedName>
        <fullName evidence="4">Glycosyltransferase RgtA/B/C/D-like domain-containing protein</fullName>
    </recommendedName>
</protein>
<feature type="transmembrane region" description="Helical" evidence="1">
    <location>
        <begin position="141"/>
        <end position="164"/>
    </location>
</feature>
<feature type="transmembrane region" description="Helical" evidence="1">
    <location>
        <begin position="245"/>
        <end position="261"/>
    </location>
</feature>
<evidence type="ECO:0000313" key="2">
    <source>
        <dbReference type="EMBL" id="OGG36335.1"/>
    </source>
</evidence>
<evidence type="ECO:0000256" key="1">
    <source>
        <dbReference type="SAM" id="Phobius"/>
    </source>
</evidence>
<name>A0A1F6BHC6_9BACT</name>
<feature type="transmembrane region" description="Helical" evidence="1">
    <location>
        <begin position="492"/>
        <end position="514"/>
    </location>
</feature>
<feature type="transmembrane region" description="Helical" evidence="1">
    <location>
        <begin position="176"/>
        <end position="198"/>
    </location>
</feature>
<proteinExistence type="predicted"/>
<keyword evidence="1" id="KW-0812">Transmembrane</keyword>
<keyword evidence="1" id="KW-0472">Membrane</keyword>
<keyword evidence="1" id="KW-1133">Transmembrane helix</keyword>
<feature type="transmembrane region" description="Helical" evidence="1">
    <location>
        <begin position="380"/>
        <end position="401"/>
    </location>
</feature>
<feature type="transmembrane region" description="Helical" evidence="1">
    <location>
        <begin position="348"/>
        <end position="368"/>
    </location>
</feature>
<comment type="caution">
    <text evidence="2">The sequence shown here is derived from an EMBL/GenBank/DDBJ whole genome shotgun (WGS) entry which is preliminary data.</text>
</comment>
<accession>A0A1F6BHC6</accession>
<evidence type="ECO:0008006" key="4">
    <source>
        <dbReference type="Google" id="ProtNLM"/>
    </source>
</evidence>
<dbReference type="EMBL" id="MFJU01000016">
    <property type="protein sequence ID" value="OGG36335.1"/>
    <property type="molecule type" value="Genomic_DNA"/>
</dbReference>
<feature type="transmembrane region" description="Helical" evidence="1">
    <location>
        <begin position="416"/>
        <end position="436"/>
    </location>
</feature>
<sequence>MNKRIQTLFFLSVFLTVLAWIFITPIWHFPDEQAHFGQVAFMAQKWRRPQGAEKDLTEEIYLSEKYLGTERDNLGNNRFTFHPEYRLEYTDQLTGKYEKTISNFRFTDTGKNFVHQEAARYPPFYYLGGALVYKIYGKADLFTRVFMVRFLSAGFLLLNIYYIFKIGKLLFPADKISQLTLTLLSAFQPMMVFSNVGVNSDSLGNLLMTLFLYYAALIIKTGWSVSGILKISGCLILGIYTKPQFMVMLPLLVILLVFLAVRDMRGKIRILFILMSFILLYLAVILFISLKLSTLPLVKEVAANFNWPSFLKFTKEYTLSHTYREVLPWYWGIFNWLGVTYPRIVHRIINRVLALSIAGFVVYVISLCRHKKLAAPPVQMLFFYLMAFFIFAFSVFLYDWYSWQKSSYVLGIQGRYFFPFIPVQMAVVLIGWSHLFSFRKKWMIWSRYFLSVAMILLNFIALATVASSYYSLSDVRTFIIQASQYKPFFTKGFLLALVLLTQFIFITGFLLQYFKYTHEQTQKNK</sequence>
<dbReference type="Proteomes" id="UP000176228">
    <property type="component" value="Unassembled WGS sequence"/>
</dbReference>